<protein>
    <submittedName>
        <fullName evidence="2">DUF1801 domain-containing protein</fullName>
    </submittedName>
</protein>
<dbReference type="InterPro" id="IPR014922">
    <property type="entry name" value="YdhG-like"/>
</dbReference>
<dbReference type="Proteomes" id="UP001155182">
    <property type="component" value="Unassembled WGS sequence"/>
</dbReference>
<reference evidence="2" key="1">
    <citation type="submission" date="2022-06" db="EMBL/GenBank/DDBJ databases">
        <title>Solitalea sp. MAHUQ-68 isolated from rhizospheric soil.</title>
        <authorList>
            <person name="Huq M.A."/>
        </authorList>
    </citation>
    <scope>NUCLEOTIDE SEQUENCE</scope>
    <source>
        <strain evidence="2">MAHUQ-68</strain>
    </source>
</reference>
<dbReference type="Gene3D" id="3.90.1150.200">
    <property type="match status" value="1"/>
</dbReference>
<feature type="domain" description="YdhG-like" evidence="1">
    <location>
        <begin position="26"/>
        <end position="130"/>
    </location>
</feature>
<organism evidence="2 3">
    <name type="scientific">Solitalea agri</name>
    <dbReference type="NCBI Taxonomy" id="2953739"/>
    <lineage>
        <taxon>Bacteria</taxon>
        <taxon>Pseudomonadati</taxon>
        <taxon>Bacteroidota</taxon>
        <taxon>Sphingobacteriia</taxon>
        <taxon>Sphingobacteriales</taxon>
        <taxon>Sphingobacteriaceae</taxon>
        <taxon>Solitalea</taxon>
    </lineage>
</organism>
<evidence type="ECO:0000313" key="2">
    <source>
        <dbReference type="EMBL" id="MCO4293861.1"/>
    </source>
</evidence>
<dbReference type="SUPFAM" id="SSF159888">
    <property type="entry name" value="YdhG-like"/>
    <property type="match status" value="1"/>
</dbReference>
<proteinExistence type="predicted"/>
<dbReference type="RefSeq" id="WP_252588522.1">
    <property type="nucleotide sequence ID" value="NZ_JAMWYS010000045.1"/>
</dbReference>
<name>A0A9X2JFW7_9SPHI</name>
<gene>
    <name evidence="2" type="ORF">NF867_13410</name>
</gene>
<comment type="caution">
    <text evidence="2">The sequence shown here is derived from an EMBL/GenBank/DDBJ whole genome shotgun (WGS) entry which is preliminary data.</text>
</comment>
<dbReference type="AlphaFoldDB" id="A0A9X2JFW7"/>
<accession>A0A9X2JFW7</accession>
<evidence type="ECO:0000313" key="3">
    <source>
        <dbReference type="Proteomes" id="UP001155182"/>
    </source>
</evidence>
<evidence type="ECO:0000259" key="1">
    <source>
        <dbReference type="Pfam" id="PF08818"/>
    </source>
</evidence>
<dbReference type="EMBL" id="JAMWYS010000045">
    <property type="protein sequence ID" value="MCO4293861.1"/>
    <property type="molecule type" value="Genomic_DNA"/>
</dbReference>
<keyword evidence="3" id="KW-1185">Reference proteome</keyword>
<dbReference type="Pfam" id="PF08818">
    <property type="entry name" value="DUF1801"/>
    <property type="match status" value="1"/>
</dbReference>
<sequence>MATQKTLPTDESVIAFINSVEDENKRKDGFALAEIMRDASGFEPKMWGPSIIGYGSYHYKYASGHEGEAPLAGFSPRKQKISFYVMLSPEKREELLPKLGKHKAAKGCIYINKLSDVDTEVVKEMVKESIRYVQELYPSSS</sequence>